<dbReference type="EMBL" id="CP001618">
    <property type="protein sequence ID" value="ACQ82415.1"/>
    <property type="molecule type" value="Genomic_DNA"/>
</dbReference>
<evidence type="ECO:0000313" key="3">
    <source>
        <dbReference type="Proteomes" id="UP000007962"/>
    </source>
</evidence>
<dbReference type="HOGENOM" id="CLU_077680_2_1_11"/>
<dbReference type="Proteomes" id="UP000007962">
    <property type="component" value="Chromosome"/>
</dbReference>
<keyword evidence="3" id="KW-1185">Reference proteome</keyword>
<dbReference type="eggNOG" id="COG2141">
    <property type="taxonomic scope" value="Bacteria"/>
</dbReference>
<dbReference type="KEGG" id="bcv:Bcav_4177"/>
<proteinExistence type="predicted"/>
<evidence type="ECO:0008006" key="4">
    <source>
        <dbReference type="Google" id="ProtNLM"/>
    </source>
</evidence>
<organism evidence="2 3">
    <name type="scientific">Beutenbergia cavernae (strain ATCC BAA-8 / DSM 12333 / CCUG 43141 / JCM 11478 / NBRC 16432 / NCIMB 13614 / HKI 0122)</name>
    <dbReference type="NCBI Taxonomy" id="471853"/>
    <lineage>
        <taxon>Bacteria</taxon>
        <taxon>Bacillati</taxon>
        <taxon>Actinomycetota</taxon>
        <taxon>Actinomycetes</taxon>
        <taxon>Micrococcales</taxon>
        <taxon>Beutenbergiaceae</taxon>
        <taxon>Beutenbergia</taxon>
    </lineage>
</organism>
<keyword evidence="1" id="KW-1133">Transmembrane helix</keyword>
<keyword evidence="1" id="KW-0472">Membrane</keyword>
<feature type="transmembrane region" description="Helical" evidence="1">
    <location>
        <begin position="154"/>
        <end position="173"/>
    </location>
</feature>
<dbReference type="AlphaFoldDB" id="C5C657"/>
<name>C5C657_BEUC1</name>
<keyword evidence="1" id="KW-0812">Transmembrane</keyword>
<dbReference type="InterPro" id="IPR049713">
    <property type="entry name" value="Pr6Pr-like"/>
</dbReference>
<dbReference type="STRING" id="471853.Bcav_4177"/>
<feature type="transmembrane region" description="Helical" evidence="1">
    <location>
        <begin position="119"/>
        <end position="142"/>
    </location>
</feature>
<sequence>MTERAGSATAIRAWHGVLAVVVAAALIAQIVLLFTGGQDANSGQTEDELGAGVRLARLFSYFTIQSNIVVLAAAIGLVLRPHRDGRVWRVLRVDSLLAIAITGLVFTFVLLPMVQLSGLALWVSFALHAFSPVWTIVGWFLFGPRPRIDLATIGWAFAWPVAWIVFTFVRGAATDWYPYPFLNAAELGLGVALRNTAGVLVLAAVLALVFRAADRLPVIRPRPRI</sequence>
<gene>
    <name evidence="2" type="ordered locus">Bcav_4177</name>
</gene>
<accession>C5C657</accession>
<feature type="transmembrane region" description="Helical" evidence="1">
    <location>
        <begin position="91"/>
        <end position="113"/>
    </location>
</feature>
<evidence type="ECO:0000256" key="1">
    <source>
        <dbReference type="SAM" id="Phobius"/>
    </source>
</evidence>
<evidence type="ECO:0000313" key="2">
    <source>
        <dbReference type="EMBL" id="ACQ82415.1"/>
    </source>
</evidence>
<feature type="transmembrane region" description="Helical" evidence="1">
    <location>
        <begin position="193"/>
        <end position="213"/>
    </location>
</feature>
<feature type="transmembrane region" description="Helical" evidence="1">
    <location>
        <begin position="55"/>
        <end position="79"/>
    </location>
</feature>
<dbReference type="NCBIfam" id="NF038065">
    <property type="entry name" value="Pr6Pr"/>
    <property type="match status" value="1"/>
</dbReference>
<protein>
    <recommendedName>
        <fullName evidence="4">Integral membrane protein</fullName>
    </recommendedName>
</protein>
<reference evidence="2 3" key="1">
    <citation type="journal article" date="2009" name="Stand. Genomic Sci.">
        <title>Complete genome sequence of Beutenbergia cavernae type strain (HKI 0122).</title>
        <authorList>
            <person name="Land M."/>
            <person name="Pukall R."/>
            <person name="Abt B."/>
            <person name="Goker M."/>
            <person name="Rohde M."/>
            <person name="Glavina Del Rio T."/>
            <person name="Tice H."/>
            <person name="Copeland A."/>
            <person name="Cheng J.F."/>
            <person name="Lucas S."/>
            <person name="Chen F."/>
            <person name="Nolan M."/>
            <person name="Bruce D."/>
            <person name="Goodwin L."/>
            <person name="Pitluck S."/>
            <person name="Ivanova N."/>
            <person name="Mavromatis K."/>
            <person name="Ovchinnikova G."/>
            <person name="Pati A."/>
            <person name="Chen A."/>
            <person name="Palaniappan K."/>
            <person name="Hauser L."/>
            <person name="Chang Y.J."/>
            <person name="Jefferies C.C."/>
            <person name="Saunders E."/>
            <person name="Brettin T."/>
            <person name="Detter J.C."/>
            <person name="Han C."/>
            <person name="Chain P."/>
            <person name="Bristow J."/>
            <person name="Eisen J.A."/>
            <person name="Markowitz V."/>
            <person name="Hugenholtz P."/>
            <person name="Kyrpides N.C."/>
            <person name="Klenk H.P."/>
            <person name="Lapidus A."/>
        </authorList>
    </citation>
    <scope>NUCLEOTIDE SEQUENCE [LARGE SCALE GENOMIC DNA]</scope>
    <source>
        <strain evidence="3">ATCC BAA-8 / DSM 12333 / NBRC 16432</strain>
    </source>
</reference>
<feature type="transmembrane region" description="Helical" evidence="1">
    <location>
        <begin position="12"/>
        <end position="35"/>
    </location>
</feature>